<reference evidence="7" key="1">
    <citation type="journal article" date="2020" name="Fungal Divers.">
        <title>Resolving the Mortierellaceae phylogeny through synthesis of multi-gene phylogenetics and phylogenomics.</title>
        <authorList>
            <person name="Vandepol N."/>
            <person name="Liber J."/>
            <person name="Desiro A."/>
            <person name="Na H."/>
            <person name="Kennedy M."/>
            <person name="Barry K."/>
            <person name="Grigoriev I.V."/>
            <person name="Miller A.N."/>
            <person name="O'Donnell K."/>
            <person name="Stajich J.E."/>
            <person name="Bonito G."/>
        </authorList>
    </citation>
    <scope>NUCLEOTIDE SEQUENCE</scope>
    <source>
        <strain evidence="7">BC1065</strain>
    </source>
</reference>
<evidence type="ECO:0000256" key="4">
    <source>
        <dbReference type="ARBA" id="ARBA00023128"/>
    </source>
</evidence>
<keyword evidence="5" id="KW-0472">Membrane</keyword>
<dbReference type="Proteomes" id="UP000807716">
    <property type="component" value="Unassembled WGS sequence"/>
</dbReference>
<accession>A0A9P6QHE0</accession>
<evidence type="ECO:0000256" key="1">
    <source>
        <dbReference type="ARBA" id="ARBA00004225"/>
    </source>
</evidence>
<feature type="region of interest" description="Disordered" evidence="6">
    <location>
        <begin position="41"/>
        <end position="74"/>
    </location>
</feature>
<proteinExistence type="predicted"/>
<feature type="compositionally biased region" description="Basic and acidic residues" evidence="6">
    <location>
        <begin position="400"/>
        <end position="414"/>
    </location>
</feature>
<keyword evidence="4" id="KW-0496">Mitochondrion</keyword>
<evidence type="ECO:0000313" key="7">
    <source>
        <dbReference type="EMBL" id="KAG0268644.1"/>
    </source>
</evidence>
<comment type="subcellular location">
    <subcellularLocation>
        <location evidence="1">Mitochondrion membrane</location>
        <topology evidence="1">Multi-pass membrane protein</topology>
    </subcellularLocation>
</comment>
<evidence type="ECO:0000256" key="2">
    <source>
        <dbReference type="ARBA" id="ARBA00022692"/>
    </source>
</evidence>
<feature type="compositionally biased region" description="Low complexity" evidence="6">
    <location>
        <begin position="169"/>
        <end position="180"/>
    </location>
</feature>
<dbReference type="AlphaFoldDB" id="A0A9P6QHE0"/>
<comment type="caution">
    <text evidence="7">The sequence shown here is derived from an EMBL/GenBank/DDBJ whole genome shotgun (WGS) entry which is preliminary data.</text>
</comment>
<keyword evidence="3" id="KW-1133">Transmembrane helix</keyword>
<feature type="compositionally biased region" description="Low complexity" evidence="6">
    <location>
        <begin position="48"/>
        <end position="58"/>
    </location>
</feature>
<organism evidence="7 8">
    <name type="scientific">Actinomortierella ambigua</name>
    <dbReference type="NCBI Taxonomy" id="1343610"/>
    <lineage>
        <taxon>Eukaryota</taxon>
        <taxon>Fungi</taxon>
        <taxon>Fungi incertae sedis</taxon>
        <taxon>Mucoromycota</taxon>
        <taxon>Mortierellomycotina</taxon>
        <taxon>Mortierellomycetes</taxon>
        <taxon>Mortierellales</taxon>
        <taxon>Mortierellaceae</taxon>
        <taxon>Actinomortierella</taxon>
    </lineage>
</organism>
<gene>
    <name evidence="7" type="primary">NCA2</name>
    <name evidence="7" type="ORF">DFQ27_006146</name>
</gene>
<dbReference type="Pfam" id="PF08637">
    <property type="entry name" value="NCA2"/>
    <property type="match status" value="2"/>
</dbReference>
<evidence type="ECO:0000313" key="8">
    <source>
        <dbReference type="Proteomes" id="UP000807716"/>
    </source>
</evidence>
<evidence type="ECO:0000256" key="3">
    <source>
        <dbReference type="ARBA" id="ARBA00022989"/>
    </source>
</evidence>
<name>A0A9P6QHE0_9FUNG</name>
<feature type="region of interest" description="Disordered" evidence="6">
    <location>
        <begin position="117"/>
        <end position="218"/>
    </location>
</feature>
<dbReference type="InterPro" id="IPR013946">
    <property type="entry name" value="NCA2-like"/>
</dbReference>
<evidence type="ECO:0000256" key="5">
    <source>
        <dbReference type="ARBA" id="ARBA00023136"/>
    </source>
</evidence>
<keyword evidence="8" id="KW-1185">Reference proteome</keyword>
<sequence length="917" mass="101681">MATFIIDRQHQLNSDLVQLFHLDAQALIDHDRELDAARHLTSSRRHAAATAAGATKTTTTEKREDGGDHDDHNDGHSELLACLRRSIDAIDLRSASLPSMTKVLAELDKVAAVFETYPSARPPPSSSRRAGGGAGTYRQNSPSSLSNTTTTTTSSSSSTSRPTMLRRASSSLSSSLTTSSYFAEEATPPPPPAPVTTTSGGDRGKDKKNKGQGRSKADVDVDRVVERLETLFLAKCTVAVYLNLMNQLLNATLPLADEIDYWQGLLESSTWRSMYVIQTSPKRMYDLTKSVVIRTRQHVEYLVESSSQQQQQQQQSDPNHGQHLLRLLQHFPTLLAKQLVSRPVRFPDAIHYEIGNKKKQLQRIREYQAECLGLLAEQGLHLETVGRGLAMLRMESGGGVREHGHALQKKPGDGHEDDDDEEEAFVVEHVDAQVSRTIELMEQVLNKATNDVEDGCANVDQKDLGEKGNKGLRRSLTLIGRMRGVGGLPANEMYDHLRQLIHTSIPNYMAATERQAQHYHRPGWITRYWVPTLVGYFALKFGLQYVSDHRADLDEFLQEAYETARNFVQDYIWEPSKRIMAIIQHRDDQGSLQMLGNESLKSDIASLERMVIDFGKQHAHLSDEQLKAISEAVQNGDISIVMKAYEKELKTPLKGAVAGDLIQTLLIQVQKTKVDIEVAMAALDKLLKANELNFAFLAVGPSLLLLWFVTSQIRGTWRRARGQNLAVVSIQMRESLRQVERLLNLAATGVPPSRHLHGGGGGGMDDHSGKATKSTTASSSSSTQRPLKVRLATPMGTGTTVAPSGGRRGEAQSDSDTSDDVGSESQAKDAASVRALEKRVMASRVKKGKIPYKTQGLVLCEVHLLRTFARRLPRKDGLQDNVMQDLRELEESSLTVHQRLRTAARMYRTYGFLGLYH</sequence>
<feature type="compositionally biased region" description="Basic and acidic residues" evidence="6">
    <location>
        <begin position="59"/>
        <end position="74"/>
    </location>
</feature>
<dbReference type="PANTHER" id="PTHR28234:SF1">
    <property type="entry name" value="NUCLEAR CONTROL OF ATPASE PROTEIN 2"/>
    <property type="match status" value="1"/>
</dbReference>
<dbReference type="EMBL" id="JAAAJB010000045">
    <property type="protein sequence ID" value="KAG0268644.1"/>
    <property type="molecule type" value="Genomic_DNA"/>
</dbReference>
<feature type="region of interest" description="Disordered" evidence="6">
    <location>
        <begin position="749"/>
        <end position="830"/>
    </location>
</feature>
<protein>
    <submittedName>
        <fullName evidence="7">Nuclear control of ATPase protein 2</fullName>
    </submittedName>
</protein>
<feature type="region of interest" description="Disordered" evidence="6">
    <location>
        <begin position="399"/>
        <end position="420"/>
    </location>
</feature>
<keyword evidence="2" id="KW-0812">Transmembrane</keyword>
<feature type="compositionally biased region" description="Low complexity" evidence="6">
    <location>
        <begin position="141"/>
        <end position="160"/>
    </location>
</feature>
<dbReference type="OrthoDB" id="413313at2759"/>
<dbReference type="GO" id="GO:0005741">
    <property type="term" value="C:mitochondrial outer membrane"/>
    <property type="evidence" value="ECO:0007669"/>
    <property type="project" value="TreeGrafter"/>
</dbReference>
<feature type="compositionally biased region" description="Low complexity" evidence="6">
    <location>
        <begin position="771"/>
        <end position="783"/>
    </location>
</feature>
<evidence type="ECO:0000256" key="6">
    <source>
        <dbReference type="SAM" id="MobiDB-lite"/>
    </source>
</evidence>
<dbReference type="PANTHER" id="PTHR28234">
    <property type="entry name" value="NUCLEAR CONTROL OF ATPASE PROTEIN 2"/>
    <property type="match status" value="1"/>
</dbReference>